<gene>
    <name evidence="1" type="ORF">EM808_07730</name>
</gene>
<sequence length="60" mass="6703">MKRLERLLIKLIAIQLFFLLAGQVLISANILPGLQTLAQYEGVTESNYTSILETIGLNQK</sequence>
<dbReference type="Proteomes" id="UP000288024">
    <property type="component" value="Unassembled WGS sequence"/>
</dbReference>
<dbReference type="InterPro" id="IPR035281">
    <property type="entry name" value="DUF5359"/>
</dbReference>
<protein>
    <submittedName>
        <fullName evidence="1">Uncharacterized protein</fullName>
    </submittedName>
</protein>
<dbReference type="Pfam" id="PF17313">
    <property type="entry name" value="DUF5359"/>
    <property type="match status" value="1"/>
</dbReference>
<dbReference type="RefSeq" id="WP_127737601.1">
    <property type="nucleotide sequence ID" value="NZ_CAJCKN010000036.1"/>
</dbReference>
<dbReference type="AlphaFoldDB" id="A0A3S2X4Y0"/>
<keyword evidence="2" id="KW-1185">Reference proteome</keyword>
<dbReference type="GeneID" id="87616429"/>
<dbReference type="EMBL" id="RZTZ01000002">
    <property type="protein sequence ID" value="RVT65382.1"/>
    <property type="molecule type" value="Genomic_DNA"/>
</dbReference>
<organism evidence="1 2">
    <name type="scientific">Niallia taxi</name>
    <dbReference type="NCBI Taxonomy" id="2499688"/>
    <lineage>
        <taxon>Bacteria</taxon>
        <taxon>Bacillati</taxon>
        <taxon>Bacillota</taxon>
        <taxon>Bacilli</taxon>
        <taxon>Bacillales</taxon>
        <taxon>Bacillaceae</taxon>
        <taxon>Niallia</taxon>
    </lineage>
</organism>
<reference evidence="1 2" key="1">
    <citation type="submission" date="2019-01" db="EMBL/GenBank/DDBJ databases">
        <title>Bacillus sp. M5HDSG1-1, whole genome shotgun sequence.</title>
        <authorList>
            <person name="Tuo L."/>
        </authorList>
    </citation>
    <scope>NUCLEOTIDE SEQUENCE [LARGE SCALE GENOMIC DNA]</scope>
    <source>
        <strain evidence="1 2">M5HDSG1-1</strain>
    </source>
</reference>
<proteinExistence type="predicted"/>
<evidence type="ECO:0000313" key="2">
    <source>
        <dbReference type="Proteomes" id="UP000288024"/>
    </source>
</evidence>
<name>A0A3S2X4Y0_9BACI</name>
<evidence type="ECO:0000313" key="1">
    <source>
        <dbReference type="EMBL" id="RVT65382.1"/>
    </source>
</evidence>
<comment type="caution">
    <text evidence="1">The sequence shown here is derived from an EMBL/GenBank/DDBJ whole genome shotgun (WGS) entry which is preliminary data.</text>
</comment>
<accession>A0A3S2X4Y0</accession>